<accession>A0ABV1FU34</accession>
<keyword evidence="3" id="KW-1185">Reference proteome</keyword>
<evidence type="ECO:0000313" key="3">
    <source>
        <dbReference type="Proteomes" id="UP001487296"/>
    </source>
</evidence>
<name>A0ABV1FU34_9BACT</name>
<dbReference type="PANTHER" id="PTHR33055:SF3">
    <property type="entry name" value="PUTATIVE TRANSPOSASE FOR IS117-RELATED"/>
    <property type="match status" value="1"/>
</dbReference>
<protein>
    <submittedName>
        <fullName evidence="2">Transposase</fullName>
    </submittedName>
</protein>
<proteinExistence type="predicted"/>
<organism evidence="2 3">
    <name type="scientific">Hallella faecis</name>
    <dbReference type="NCBI Taxonomy" id="2841596"/>
    <lineage>
        <taxon>Bacteria</taxon>
        <taxon>Pseudomonadati</taxon>
        <taxon>Bacteroidota</taxon>
        <taxon>Bacteroidia</taxon>
        <taxon>Bacteroidales</taxon>
        <taxon>Prevotellaceae</taxon>
        <taxon>Hallella</taxon>
    </lineage>
</organism>
<dbReference type="RefSeq" id="WP_215761024.1">
    <property type="nucleotide sequence ID" value="NZ_JAHKBE010000140.1"/>
</dbReference>
<dbReference type="EMBL" id="JBBNFP010000136">
    <property type="protein sequence ID" value="MEQ2487919.1"/>
    <property type="molecule type" value="Genomic_DNA"/>
</dbReference>
<reference evidence="2 3" key="1">
    <citation type="submission" date="2024-04" db="EMBL/GenBank/DDBJ databases">
        <title>Human intestinal bacterial collection.</title>
        <authorList>
            <person name="Pauvert C."/>
            <person name="Hitch T.C.A."/>
            <person name="Clavel T."/>
        </authorList>
    </citation>
    <scope>NUCLEOTIDE SEQUENCE [LARGE SCALE GENOMIC DNA]</scope>
    <source>
        <strain evidence="2 3">CLA-AA-H145</strain>
    </source>
</reference>
<dbReference type="Proteomes" id="UP001487296">
    <property type="component" value="Unassembled WGS sequence"/>
</dbReference>
<evidence type="ECO:0000259" key="1">
    <source>
        <dbReference type="Pfam" id="PF01548"/>
    </source>
</evidence>
<dbReference type="InterPro" id="IPR047650">
    <property type="entry name" value="Transpos_IS110"/>
</dbReference>
<dbReference type="PANTHER" id="PTHR33055">
    <property type="entry name" value="TRANSPOSASE FOR INSERTION SEQUENCE ELEMENT IS1111A"/>
    <property type="match status" value="1"/>
</dbReference>
<feature type="non-terminal residue" evidence="2">
    <location>
        <position position="195"/>
    </location>
</feature>
<feature type="domain" description="Transposase IS110-like N-terminal" evidence="1">
    <location>
        <begin position="9"/>
        <end position="163"/>
    </location>
</feature>
<comment type="caution">
    <text evidence="2">The sequence shown here is derived from an EMBL/GenBank/DDBJ whole genome shotgun (WGS) entry which is preliminary data.</text>
</comment>
<gene>
    <name evidence="2" type="ORF">AAAT34_12840</name>
</gene>
<dbReference type="InterPro" id="IPR002525">
    <property type="entry name" value="Transp_IS110-like_N"/>
</dbReference>
<sequence length="195" mass="22224">MRNDVTIYVGIDFSKEKFNACLLMDQGVMGESEFPNTKTGYLKLTKWVKNTSELGRSFDSSLVLFCGEHTGTCSIGLCEYLYAKGMKIWLESALKIKYGSGLKRIKDDKADAEMIAYYAKRFYEPGSCALFEPDSADLKTLRTLYQFRNRVVCDRVAIGNRISSGAFDCSTLVRNRMVKHHKEAQKDEKDIEKEM</sequence>
<dbReference type="Pfam" id="PF01548">
    <property type="entry name" value="DEDD_Tnp_IS110"/>
    <property type="match status" value="1"/>
</dbReference>
<evidence type="ECO:0000313" key="2">
    <source>
        <dbReference type="EMBL" id="MEQ2487919.1"/>
    </source>
</evidence>